<proteinExistence type="predicted"/>
<keyword evidence="2" id="KW-1185">Reference proteome</keyword>
<protein>
    <submittedName>
        <fullName evidence="1">Kinase-like protein</fullName>
    </submittedName>
</protein>
<accession>A0ACC0UBH1</accession>
<organism evidence="1 2">
    <name type="scientific">Russula earlei</name>
    <dbReference type="NCBI Taxonomy" id="71964"/>
    <lineage>
        <taxon>Eukaryota</taxon>
        <taxon>Fungi</taxon>
        <taxon>Dikarya</taxon>
        <taxon>Basidiomycota</taxon>
        <taxon>Agaricomycotina</taxon>
        <taxon>Agaricomycetes</taxon>
        <taxon>Russulales</taxon>
        <taxon>Russulaceae</taxon>
        <taxon>Russula</taxon>
    </lineage>
</organism>
<reference evidence="1" key="1">
    <citation type="submission" date="2021-03" db="EMBL/GenBank/DDBJ databases">
        <title>Evolutionary priming and transition to the ectomycorrhizal habit in an iconic lineage of mushroom-forming fungi: is preadaptation a requirement?</title>
        <authorList>
            <consortium name="DOE Joint Genome Institute"/>
            <person name="Looney B.P."/>
            <person name="Miyauchi S."/>
            <person name="Morin E."/>
            <person name="Drula E."/>
            <person name="Courty P.E."/>
            <person name="Chicoki N."/>
            <person name="Fauchery L."/>
            <person name="Kohler A."/>
            <person name="Kuo A."/>
            <person name="LaButti K."/>
            <person name="Pangilinan J."/>
            <person name="Lipzen A."/>
            <person name="Riley R."/>
            <person name="Andreopoulos W."/>
            <person name="He G."/>
            <person name="Johnson J."/>
            <person name="Barry K.W."/>
            <person name="Grigoriev I.V."/>
            <person name="Nagy L."/>
            <person name="Hibbett D."/>
            <person name="Henrissat B."/>
            <person name="Matheny P.B."/>
            <person name="Labbe J."/>
            <person name="Martin A.F."/>
        </authorList>
    </citation>
    <scope>NUCLEOTIDE SEQUENCE</scope>
    <source>
        <strain evidence="1">BPL698</strain>
    </source>
</reference>
<evidence type="ECO:0000313" key="2">
    <source>
        <dbReference type="Proteomes" id="UP001207468"/>
    </source>
</evidence>
<evidence type="ECO:0000313" key="1">
    <source>
        <dbReference type="EMBL" id="KAI9509059.1"/>
    </source>
</evidence>
<dbReference type="EMBL" id="JAGFNK010000072">
    <property type="protein sequence ID" value="KAI9509059.1"/>
    <property type="molecule type" value="Genomic_DNA"/>
</dbReference>
<gene>
    <name evidence="1" type="ORF">F5148DRAFT_1283303</name>
</gene>
<dbReference type="Proteomes" id="UP001207468">
    <property type="component" value="Unassembled WGS sequence"/>
</dbReference>
<name>A0ACC0UBH1_9AGAM</name>
<sequence length="485" mass="54611">MSTDIVLPDIVNVDFHRPIAISAVSSNASITPQTLFHSSRTTGAPYHRRDDSSVYLDDIPHVGRPTRCYVRIFALSLAQLTRSAPQPKCLSRYHAYTIILLFRLYNSTGFSQQLLDILRILRVPSWSQAANHPVPCIQKVSGSFTNAVFFVSSPSTSSRTLLLRIYGPSTDSLISRTRELQLLHVLSSRYKLGPRIYGTFTNGRLEEYFDSVTLTAVDIREPRISAYIGARMAELHGVDVTAIDGQSHGSNIKIGVCKNVHSWLPHARAVLALPAIAPAIRKELDLDRFHSKWESYMKWLKNQHIDSHPVLCHNDAQYGNILRLNRVEEGTPEHHQIIVVDFEYASPNPAAFDIANHFHEWTANYHGPTPHVLDASRYPNRAERRTFLTAYLRNRTISTSTSTPTPAPAFSDSDPSPVVRERELVALENAVCAWSPSTHAMWSVWALVQARENVLAHVARSEFDYVNYACRRMAAFYRELASLGV</sequence>
<comment type="caution">
    <text evidence="1">The sequence shown here is derived from an EMBL/GenBank/DDBJ whole genome shotgun (WGS) entry which is preliminary data.</text>
</comment>